<accession>A0A9Q0EK99</accession>
<dbReference type="EMBL" id="JANIIK010000039">
    <property type="protein sequence ID" value="KAJ3608985.1"/>
    <property type="molecule type" value="Genomic_DNA"/>
</dbReference>
<comment type="caution">
    <text evidence="2">The sequence shown here is derived from an EMBL/GenBank/DDBJ whole genome shotgun (WGS) entry which is preliminary data.</text>
</comment>
<feature type="region of interest" description="Disordered" evidence="1">
    <location>
        <begin position="103"/>
        <end position="199"/>
    </location>
</feature>
<proteinExistence type="predicted"/>
<protein>
    <submittedName>
        <fullName evidence="2">Uncharacterized protein</fullName>
    </submittedName>
</protein>
<organism evidence="2 3">
    <name type="scientific">Muraenolepis orangiensis</name>
    <name type="common">Patagonian moray cod</name>
    <dbReference type="NCBI Taxonomy" id="630683"/>
    <lineage>
        <taxon>Eukaryota</taxon>
        <taxon>Metazoa</taxon>
        <taxon>Chordata</taxon>
        <taxon>Craniata</taxon>
        <taxon>Vertebrata</taxon>
        <taxon>Euteleostomi</taxon>
        <taxon>Actinopterygii</taxon>
        <taxon>Neopterygii</taxon>
        <taxon>Teleostei</taxon>
        <taxon>Neoteleostei</taxon>
        <taxon>Acanthomorphata</taxon>
        <taxon>Zeiogadaria</taxon>
        <taxon>Gadariae</taxon>
        <taxon>Gadiformes</taxon>
        <taxon>Muraenolepidoidei</taxon>
        <taxon>Muraenolepididae</taxon>
        <taxon>Muraenolepis</taxon>
    </lineage>
</organism>
<evidence type="ECO:0000256" key="1">
    <source>
        <dbReference type="SAM" id="MobiDB-lite"/>
    </source>
</evidence>
<feature type="compositionally biased region" description="Polar residues" evidence="1">
    <location>
        <begin position="64"/>
        <end position="75"/>
    </location>
</feature>
<keyword evidence="3" id="KW-1185">Reference proteome</keyword>
<gene>
    <name evidence="2" type="ORF">NHX12_023513</name>
</gene>
<dbReference type="Proteomes" id="UP001148018">
    <property type="component" value="Unassembled WGS sequence"/>
</dbReference>
<evidence type="ECO:0000313" key="3">
    <source>
        <dbReference type="Proteomes" id="UP001148018"/>
    </source>
</evidence>
<name>A0A9Q0EK99_9TELE</name>
<feature type="compositionally biased region" description="Basic and acidic residues" evidence="1">
    <location>
        <begin position="109"/>
        <end position="124"/>
    </location>
</feature>
<sequence>MSCGDASPPHVPPSSLLACANQEKEESHHDNIKLEQKVVAAAQPVKKGKKLTSSGCHDDEKSSVEYTDSSGVDLQQPEQRFLQQIREEKIEEIQQWKAILPRDNTSEDQLVHHSLREKQSRSMEEREEDYYREEAAVPAEPREHRTESDSSYHWKSAAPKPRHAVGHAPDTRGAAGQPFLNPDGTPAVYIPPDSQQPIRSQAHLSAPPLQQPQPQMVQYSSVSYAPPSQAYSTMEDLNTQFAHVASSSQVPMYYYSGQYPTSAPQTCRPPSPNQQLHNQAGVQPIHSQAQSMLGNYSPMAAHQCGVSQAPGSVSYAPGGVVVPLGGEYCCVGPPPCAPMAPPTHPGNTCQGPGCFSMQPWGGQY</sequence>
<evidence type="ECO:0000313" key="2">
    <source>
        <dbReference type="EMBL" id="KAJ3608985.1"/>
    </source>
</evidence>
<dbReference type="AlphaFoldDB" id="A0A9Q0EK99"/>
<reference evidence="2" key="1">
    <citation type="submission" date="2022-07" db="EMBL/GenBank/DDBJ databases">
        <title>Chromosome-level genome of Muraenolepis orangiensis.</title>
        <authorList>
            <person name="Kim J."/>
        </authorList>
    </citation>
    <scope>NUCLEOTIDE SEQUENCE</scope>
    <source>
        <strain evidence="2">KU_S4_2022</strain>
        <tissue evidence="2">Muscle</tissue>
    </source>
</reference>
<feature type="compositionally biased region" description="Basic and acidic residues" evidence="1">
    <location>
        <begin position="132"/>
        <end position="152"/>
    </location>
</feature>
<feature type="region of interest" description="Disordered" evidence="1">
    <location>
        <begin position="42"/>
        <end position="75"/>
    </location>
</feature>
<dbReference type="OrthoDB" id="278430at2759"/>